<sequence length="110" mass="12525">MDKDEISQERQEKFWGELGVRKANTFWITPNGDVWQALPIDLNNLFKYAPLLCDADLSVNFHEVHWVDGQMFTHCTITKDFNKVGEATVEGKLKEVAAAALFLAIEKILT</sequence>
<accession>A0A0F9RUF6</accession>
<dbReference type="EMBL" id="LAZR01000705">
    <property type="protein sequence ID" value="KKN60100.1"/>
    <property type="molecule type" value="Genomic_DNA"/>
</dbReference>
<name>A0A0F9RUF6_9ZZZZ</name>
<reference evidence="1" key="1">
    <citation type="journal article" date="2015" name="Nature">
        <title>Complex archaea that bridge the gap between prokaryotes and eukaryotes.</title>
        <authorList>
            <person name="Spang A."/>
            <person name="Saw J.H."/>
            <person name="Jorgensen S.L."/>
            <person name="Zaremba-Niedzwiedzka K."/>
            <person name="Martijn J."/>
            <person name="Lind A.E."/>
            <person name="van Eijk R."/>
            <person name="Schleper C."/>
            <person name="Guy L."/>
            <person name="Ettema T.J."/>
        </authorList>
    </citation>
    <scope>NUCLEOTIDE SEQUENCE</scope>
</reference>
<evidence type="ECO:0000313" key="1">
    <source>
        <dbReference type="EMBL" id="KKN60100.1"/>
    </source>
</evidence>
<proteinExistence type="predicted"/>
<dbReference type="AlphaFoldDB" id="A0A0F9RUF6"/>
<organism evidence="1">
    <name type="scientific">marine sediment metagenome</name>
    <dbReference type="NCBI Taxonomy" id="412755"/>
    <lineage>
        <taxon>unclassified sequences</taxon>
        <taxon>metagenomes</taxon>
        <taxon>ecological metagenomes</taxon>
    </lineage>
</organism>
<gene>
    <name evidence="1" type="ORF">LCGC14_0535690</name>
</gene>
<comment type="caution">
    <text evidence="1">The sequence shown here is derived from an EMBL/GenBank/DDBJ whole genome shotgun (WGS) entry which is preliminary data.</text>
</comment>
<protein>
    <submittedName>
        <fullName evidence="1">Uncharacterized protein</fullName>
    </submittedName>
</protein>